<feature type="transmembrane region" description="Helical" evidence="7">
    <location>
        <begin position="291"/>
        <end position="311"/>
    </location>
</feature>
<dbReference type="GO" id="GO:0005886">
    <property type="term" value="C:plasma membrane"/>
    <property type="evidence" value="ECO:0007669"/>
    <property type="project" value="UniProtKB-SubCell"/>
</dbReference>
<keyword evidence="3" id="KW-1003">Cell membrane</keyword>
<organism evidence="9 10">
    <name type="scientific">Geosporobacter ferrireducens</name>
    <dbReference type="NCBI Taxonomy" id="1424294"/>
    <lineage>
        <taxon>Bacteria</taxon>
        <taxon>Bacillati</taxon>
        <taxon>Bacillota</taxon>
        <taxon>Clostridia</taxon>
        <taxon>Peptostreptococcales</taxon>
        <taxon>Thermotaleaceae</taxon>
        <taxon>Geosporobacter</taxon>
    </lineage>
</organism>
<name>A0A1D8GIZ8_9FIRM</name>
<feature type="transmembrane region" description="Helical" evidence="7">
    <location>
        <begin position="262"/>
        <end position="284"/>
    </location>
</feature>
<keyword evidence="10" id="KW-1185">Reference proteome</keyword>
<dbReference type="RefSeq" id="WP_069978117.1">
    <property type="nucleotide sequence ID" value="NZ_CP017269.1"/>
</dbReference>
<dbReference type="CDD" id="cd17329">
    <property type="entry name" value="MFS_MdtH_MDR_like"/>
    <property type="match status" value="1"/>
</dbReference>
<dbReference type="InterPro" id="IPR020846">
    <property type="entry name" value="MFS_dom"/>
</dbReference>
<dbReference type="STRING" id="1424294.Gferi_15700"/>
<keyword evidence="4 7" id="KW-0812">Transmembrane</keyword>
<dbReference type="Proteomes" id="UP000095743">
    <property type="component" value="Chromosome"/>
</dbReference>
<dbReference type="Pfam" id="PF07690">
    <property type="entry name" value="MFS_1"/>
    <property type="match status" value="2"/>
</dbReference>
<evidence type="ECO:0000256" key="6">
    <source>
        <dbReference type="ARBA" id="ARBA00023136"/>
    </source>
</evidence>
<dbReference type="AlphaFoldDB" id="A0A1D8GIZ8"/>
<dbReference type="GO" id="GO:0022857">
    <property type="term" value="F:transmembrane transporter activity"/>
    <property type="evidence" value="ECO:0007669"/>
    <property type="project" value="InterPro"/>
</dbReference>
<evidence type="ECO:0000313" key="9">
    <source>
        <dbReference type="EMBL" id="AOT70874.1"/>
    </source>
</evidence>
<evidence type="ECO:0000256" key="7">
    <source>
        <dbReference type="SAM" id="Phobius"/>
    </source>
</evidence>
<dbReference type="Gene3D" id="1.20.1250.20">
    <property type="entry name" value="MFS general substrate transporter like domains"/>
    <property type="match status" value="1"/>
</dbReference>
<feature type="transmembrane region" description="Helical" evidence="7">
    <location>
        <begin position="169"/>
        <end position="189"/>
    </location>
</feature>
<keyword evidence="2" id="KW-0813">Transport</keyword>
<feature type="transmembrane region" description="Helical" evidence="7">
    <location>
        <begin position="82"/>
        <end position="102"/>
    </location>
</feature>
<evidence type="ECO:0000256" key="1">
    <source>
        <dbReference type="ARBA" id="ARBA00004651"/>
    </source>
</evidence>
<feature type="transmembrane region" description="Helical" evidence="7">
    <location>
        <begin position="382"/>
        <end position="400"/>
    </location>
</feature>
<dbReference type="InterPro" id="IPR036259">
    <property type="entry name" value="MFS_trans_sf"/>
</dbReference>
<keyword evidence="6 7" id="KW-0472">Membrane</keyword>
<dbReference type="PANTHER" id="PTHR23517">
    <property type="entry name" value="RESISTANCE PROTEIN MDTM, PUTATIVE-RELATED-RELATED"/>
    <property type="match status" value="1"/>
</dbReference>
<feature type="domain" description="Major facilitator superfamily (MFS) profile" evidence="8">
    <location>
        <begin position="16"/>
        <end position="407"/>
    </location>
</feature>
<sequence>MSIRRFLGPYQHLSNSIFIIFFARMVNSAGHFVMPFMVMFLRDKIGLNPEQTGYYMMLAAFAYVPGSIAGGKLADILGRKRIFILFQSLAACSFIPCAFLESSMLIPWLLILSSFFSGAAGPANSAMVADLTKSTNRKEAYSLLYMGHNLGFAIGPLAAGFLYRNYLPWIFIGDAFTSFVSIFLVAKFIPETKPDLEKKEIHEELSHNEHAETGSFIAALLKRPVLCIFMLMIALYSFIYVQHHFTLPLQLEEVFGEKDASYYGMIMTTNALTVVFCTTLVTHLTLKLKPIFCVGLGGLFYGIGFGMLFGINHFYLYILSTFIWTLGEILVSTNGMAFVANNTPISHRGRFNAIFPIIAEAGHAVGPYLTGKYLLSHSLRSVWRLAFFGSLSVACLLFLLQMMESMRSPEINREQEQI</sequence>
<accession>A0A1D8GIZ8</accession>
<evidence type="ECO:0000256" key="2">
    <source>
        <dbReference type="ARBA" id="ARBA00022448"/>
    </source>
</evidence>
<feature type="transmembrane region" description="Helical" evidence="7">
    <location>
        <begin position="21"/>
        <end position="41"/>
    </location>
</feature>
<gene>
    <name evidence="9" type="ORF">Gferi_15700</name>
</gene>
<evidence type="ECO:0000259" key="8">
    <source>
        <dbReference type="PROSITE" id="PS50850"/>
    </source>
</evidence>
<dbReference type="KEGG" id="gfe:Gferi_15700"/>
<proteinExistence type="predicted"/>
<dbReference type="InterPro" id="IPR011701">
    <property type="entry name" value="MFS"/>
</dbReference>
<feature type="transmembrane region" description="Helical" evidence="7">
    <location>
        <begin position="351"/>
        <end position="370"/>
    </location>
</feature>
<evidence type="ECO:0000256" key="3">
    <source>
        <dbReference type="ARBA" id="ARBA00022475"/>
    </source>
</evidence>
<keyword evidence="5 7" id="KW-1133">Transmembrane helix</keyword>
<dbReference type="PROSITE" id="PS50850">
    <property type="entry name" value="MFS"/>
    <property type="match status" value="1"/>
</dbReference>
<comment type="subcellular location">
    <subcellularLocation>
        <location evidence="1">Cell membrane</location>
        <topology evidence="1">Multi-pass membrane protein</topology>
    </subcellularLocation>
</comment>
<dbReference type="EMBL" id="CP017269">
    <property type="protein sequence ID" value="AOT70874.1"/>
    <property type="molecule type" value="Genomic_DNA"/>
</dbReference>
<evidence type="ECO:0000256" key="5">
    <source>
        <dbReference type="ARBA" id="ARBA00022989"/>
    </source>
</evidence>
<feature type="transmembrane region" description="Helical" evidence="7">
    <location>
        <begin position="53"/>
        <end position="70"/>
    </location>
</feature>
<protein>
    <recommendedName>
        <fullName evidence="8">Major facilitator superfamily (MFS) profile domain-containing protein</fullName>
    </recommendedName>
</protein>
<dbReference type="SUPFAM" id="SSF103473">
    <property type="entry name" value="MFS general substrate transporter"/>
    <property type="match status" value="1"/>
</dbReference>
<evidence type="ECO:0000256" key="4">
    <source>
        <dbReference type="ARBA" id="ARBA00022692"/>
    </source>
</evidence>
<reference evidence="9 10" key="1">
    <citation type="submission" date="2016-09" db="EMBL/GenBank/DDBJ databases">
        <title>Genomic analysis reveals versatility of anaerobic energy metabolism of Geosporobacter ferrireducens IRF9 of phylum Firmicutes.</title>
        <authorList>
            <person name="Kim S.-J."/>
        </authorList>
    </citation>
    <scope>NUCLEOTIDE SEQUENCE [LARGE SCALE GENOMIC DNA]</scope>
    <source>
        <strain evidence="9 10">IRF9</strain>
    </source>
</reference>
<dbReference type="InterPro" id="IPR050171">
    <property type="entry name" value="MFS_Transporters"/>
</dbReference>
<feature type="transmembrane region" description="Helical" evidence="7">
    <location>
        <begin position="225"/>
        <end position="242"/>
    </location>
</feature>
<feature type="transmembrane region" description="Helical" evidence="7">
    <location>
        <begin position="143"/>
        <end position="163"/>
    </location>
</feature>
<evidence type="ECO:0000313" key="10">
    <source>
        <dbReference type="Proteomes" id="UP000095743"/>
    </source>
</evidence>
<feature type="transmembrane region" description="Helical" evidence="7">
    <location>
        <begin position="317"/>
        <end position="339"/>
    </location>
</feature>
<feature type="transmembrane region" description="Helical" evidence="7">
    <location>
        <begin position="108"/>
        <end position="131"/>
    </location>
</feature>